<dbReference type="EMBL" id="JANCLT010000004">
    <property type="protein sequence ID" value="MCP8968893.1"/>
    <property type="molecule type" value="Genomic_DNA"/>
</dbReference>
<dbReference type="PROSITE" id="PS50928">
    <property type="entry name" value="ABC_TM1"/>
    <property type="match status" value="1"/>
</dbReference>
<evidence type="ECO:0000256" key="7">
    <source>
        <dbReference type="ARBA" id="ARBA00022989"/>
    </source>
</evidence>
<dbReference type="PANTHER" id="PTHR30614">
    <property type="entry name" value="MEMBRANE COMPONENT OF AMINO ACID ABC TRANSPORTER"/>
    <property type="match status" value="1"/>
</dbReference>
<keyword evidence="3 9" id="KW-0813">Transport</keyword>
<keyword evidence="6" id="KW-0029">Amino-acid transport</keyword>
<keyword evidence="5 9" id="KW-0812">Transmembrane</keyword>
<evidence type="ECO:0000256" key="1">
    <source>
        <dbReference type="ARBA" id="ARBA00004651"/>
    </source>
</evidence>
<keyword evidence="7 9" id="KW-1133">Transmembrane helix</keyword>
<evidence type="ECO:0000256" key="4">
    <source>
        <dbReference type="ARBA" id="ARBA00022475"/>
    </source>
</evidence>
<dbReference type="Pfam" id="PF00528">
    <property type="entry name" value="BPD_transp_1"/>
    <property type="match status" value="1"/>
</dbReference>
<keyword evidence="4" id="KW-1003">Cell membrane</keyword>
<dbReference type="Gene3D" id="1.10.3720.10">
    <property type="entry name" value="MetI-like"/>
    <property type="match status" value="1"/>
</dbReference>
<dbReference type="GO" id="GO:0022857">
    <property type="term" value="F:transmembrane transporter activity"/>
    <property type="evidence" value="ECO:0007669"/>
    <property type="project" value="InterPro"/>
</dbReference>
<dbReference type="AlphaFoldDB" id="A0AA42BSX2"/>
<comment type="caution">
    <text evidence="11">The sequence shown here is derived from an EMBL/GenBank/DDBJ whole genome shotgun (WGS) entry which is preliminary data.</text>
</comment>
<feature type="domain" description="ABC transmembrane type-1" evidence="10">
    <location>
        <begin position="19"/>
        <end position="208"/>
    </location>
</feature>
<dbReference type="InterPro" id="IPR043429">
    <property type="entry name" value="ArtM/GltK/GlnP/TcyL/YhdX-like"/>
</dbReference>
<gene>
    <name evidence="11" type="ORF">NK662_10115</name>
</gene>
<evidence type="ECO:0000313" key="12">
    <source>
        <dbReference type="Proteomes" id="UP001156102"/>
    </source>
</evidence>
<comment type="subcellular location">
    <subcellularLocation>
        <location evidence="1 9">Cell membrane</location>
        <topology evidence="1 9">Multi-pass membrane protein</topology>
    </subcellularLocation>
</comment>
<organism evidence="11 12">
    <name type="scientific">Ectobacillus ponti</name>
    <dbReference type="NCBI Taxonomy" id="2961894"/>
    <lineage>
        <taxon>Bacteria</taxon>
        <taxon>Bacillati</taxon>
        <taxon>Bacillota</taxon>
        <taxon>Bacilli</taxon>
        <taxon>Bacillales</taxon>
        <taxon>Bacillaceae</taxon>
        <taxon>Ectobacillus</taxon>
    </lineage>
</organism>
<reference evidence="11" key="1">
    <citation type="submission" date="2022-07" db="EMBL/GenBank/DDBJ databases">
        <authorList>
            <person name="Li W.-J."/>
            <person name="Deng Q.-Q."/>
        </authorList>
    </citation>
    <scope>NUCLEOTIDE SEQUENCE</scope>
    <source>
        <strain evidence="11">SYSU M60031</strain>
    </source>
</reference>
<comment type="similarity">
    <text evidence="2">Belongs to the binding-protein-dependent transport system permease family. HisMQ subfamily.</text>
</comment>
<dbReference type="GO" id="GO:0043190">
    <property type="term" value="C:ATP-binding cassette (ABC) transporter complex"/>
    <property type="evidence" value="ECO:0007669"/>
    <property type="project" value="InterPro"/>
</dbReference>
<dbReference type="CDD" id="cd06261">
    <property type="entry name" value="TM_PBP2"/>
    <property type="match status" value="1"/>
</dbReference>
<dbReference type="RefSeq" id="WP_254758803.1">
    <property type="nucleotide sequence ID" value="NZ_JANCLT010000004.1"/>
</dbReference>
<dbReference type="InterPro" id="IPR000515">
    <property type="entry name" value="MetI-like"/>
</dbReference>
<evidence type="ECO:0000256" key="2">
    <source>
        <dbReference type="ARBA" id="ARBA00010072"/>
    </source>
</evidence>
<dbReference type="Proteomes" id="UP001156102">
    <property type="component" value="Unassembled WGS sequence"/>
</dbReference>
<dbReference type="GO" id="GO:0006865">
    <property type="term" value="P:amino acid transport"/>
    <property type="evidence" value="ECO:0007669"/>
    <property type="project" value="UniProtKB-KW"/>
</dbReference>
<proteinExistence type="inferred from homology"/>
<keyword evidence="12" id="KW-1185">Reference proteome</keyword>
<feature type="transmembrane region" description="Helical" evidence="9">
    <location>
        <begin position="20"/>
        <end position="43"/>
    </location>
</feature>
<evidence type="ECO:0000256" key="9">
    <source>
        <dbReference type="RuleBase" id="RU363032"/>
    </source>
</evidence>
<protein>
    <submittedName>
        <fullName evidence="11">Amino acid ABC transporter permease</fullName>
    </submittedName>
</protein>
<sequence length="239" mass="26783">MDFNFQIIAEYAPFFAKGVLYTLGISLVGILCGTILGLGMGLGRLIQNPWLRMPFTWYVNFFRGTPLLVQLLIIHYGLMPLFMSPPNPVVSTMVGLSLNAGAYIGEVFRGGIQSIDRGQTEAARSLGMTHAQTMRHVIVPQAFRRMLPPLGNEFIVLLKDSSVASVFATPELLYWGRAAVSQYMRVWEPYVTIALIYLFLTLTLTYLLNYVEKRLNQHDPSQAAKKELRAARGAERHLG</sequence>
<dbReference type="NCBIfam" id="TIGR01726">
    <property type="entry name" value="HEQRo_perm_3TM"/>
    <property type="match status" value="1"/>
</dbReference>
<evidence type="ECO:0000259" key="10">
    <source>
        <dbReference type="PROSITE" id="PS50928"/>
    </source>
</evidence>
<name>A0AA42BSX2_9BACI</name>
<evidence type="ECO:0000256" key="8">
    <source>
        <dbReference type="ARBA" id="ARBA00023136"/>
    </source>
</evidence>
<dbReference type="PANTHER" id="PTHR30614:SF20">
    <property type="entry name" value="GLUTAMINE TRANSPORT SYSTEM PERMEASE PROTEIN GLNP"/>
    <property type="match status" value="1"/>
</dbReference>
<evidence type="ECO:0000313" key="11">
    <source>
        <dbReference type="EMBL" id="MCP8968893.1"/>
    </source>
</evidence>
<dbReference type="InterPro" id="IPR035906">
    <property type="entry name" value="MetI-like_sf"/>
</dbReference>
<dbReference type="FunFam" id="1.10.3720.10:FF:000033">
    <property type="entry name" value="Polar amino acid ABC transporter permease"/>
    <property type="match status" value="1"/>
</dbReference>
<feature type="transmembrane region" description="Helical" evidence="9">
    <location>
        <begin position="55"/>
        <end position="78"/>
    </location>
</feature>
<evidence type="ECO:0000256" key="3">
    <source>
        <dbReference type="ARBA" id="ARBA00022448"/>
    </source>
</evidence>
<evidence type="ECO:0000256" key="5">
    <source>
        <dbReference type="ARBA" id="ARBA00022692"/>
    </source>
</evidence>
<feature type="transmembrane region" description="Helical" evidence="9">
    <location>
        <begin position="190"/>
        <end position="208"/>
    </location>
</feature>
<keyword evidence="8 9" id="KW-0472">Membrane</keyword>
<evidence type="ECO:0000256" key="6">
    <source>
        <dbReference type="ARBA" id="ARBA00022970"/>
    </source>
</evidence>
<dbReference type="InterPro" id="IPR010065">
    <property type="entry name" value="AA_ABC_transptr_permease_3TM"/>
</dbReference>
<accession>A0AA42BSX2</accession>
<dbReference type="SUPFAM" id="SSF161098">
    <property type="entry name" value="MetI-like"/>
    <property type="match status" value="1"/>
</dbReference>